<name>A0ABM3R081_SPIOL</name>
<dbReference type="InterPro" id="IPR052929">
    <property type="entry name" value="RNase_H-like_EbsB-rel"/>
</dbReference>
<dbReference type="PANTHER" id="PTHR47074:SF11">
    <property type="entry name" value="REVERSE TRANSCRIPTASE-LIKE PROTEIN"/>
    <property type="match status" value="1"/>
</dbReference>
<protein>
    <recommendedName>
        <fullName evidence="1">RNase H type-1 domain-containing protein</fullName>
    </recommendedName>
</protein>
<feature type="domain" description="RNase H type-1" evidence="1">
    <location>
        <begin position="148"/>
        <end position="269"/>
    </location>
</feature>
<dbReference type="SUPFAM" id="SSF53098">
    <property type="entry name" value="Ribonuclease H-like"/>
    <property type="match status" value="1"/>
</dbReference>
<gene>
    <name evidence="3" type="primary">LOC130463806</name>
</gene>
<accession>A0ABM3R081</accession>
<reference evidence="2" key="1">
    <citation type="journal article" date="2021" name="Nat. Commun.">
        <title>Genomic analyses provide insights into spinach domestication and the genetic basis of agronomic traits.</title>
        <authorList>
            <person name="Cai X."/>
            <person name="Sun X."/>
            <person name="Xu C."/>
            <person name="Sun H."/>
            <person name="Wang X."/>
            <person name="Ge C."/>
            <person name="Zhang Z."/>
            <person name="Wang Q."/>
            <person name="Fei Z."/>
            <person name="Jiao C."/>
            <person name="Wang Q."/>
        </authorList>
    </citation>
    <scope>NUCLEOTIDE SEQUENCE [LARGE SCALE GENOMIC DNA]</scope>
    <source>
        <strain evidence="2">cv. Varoflay</strain>
    </source>
</reference>
<dbReference type="Gene3D" id="3.30.420.10">
    <property type="entry name" value="Ribonuclease H-like superfamily/Ribonuclease H"/>
    <property type="match status" value="1"/>
</dbReference>
<evidence type="ECO:0000313" key="3">
    <source>
        <dbReference type="RefSeq" id="XP_056689042.1"/>
    </source>
</evidence>
<dbReference type="GeneID" id="130463806"/>
<dbReference type="Proteomes" id="UP000813463">
    <property type="component" value="Chromosome 1"/>
</dbReference>
<dbReference type="RefSeq" id="XP_056689042.1">
    <property type="nucleotide sequence ID" value="XM_056833064.1"/>
</dbReference>
<dbReference type="Pfam" id="PF13456">
    <property type="entry name" value="RVT_3"/>
    <property type="match status" value="1"/>
</dbReference>
<reference evidence="3" key="2">
    <citation type="submission" date="2025-08" db="UniProtKB">
        <authorList>
            <consortium name="RefSeq"/>
        </authorList>
    </citation>
    <scope>IDENTIFICATION</scope>
    <source>
        <tissue evidence="3">Leaf</tissue>
    </source>
</reference>
<proteinExistence type="predicted"/>
<dbReference type="InterPro" id="IPR012337">
    <property type="entry name" value="RNaseH-like_sf"/>
</dbReference>
<sequence length="280" mass="31837">MVDDEEGFPSEDSQHIFRFCNLADLVWRCSPLQIFSKTNEDVSLKKWIQSHILLFHSKDGIDSLRIDGFVAVLWSLWTTRNSRIFRDENGHARLVLQNVDRILESSRTFKSIKPSLPQNNQGGHVPPGFDLVQLGTFTDRFSNSILQVDGSWEKKTGQSGGGWVYKFHNDAPFQPGGGFYGCANSAIQVETETCLKAMQWVKQQKRSEIFIMTDSSVLVSTLRNAMTVDVTISWMIRKIKQLALSFHICTIIKVERKDIHQAHEIAQKCRKSGTSFISVI</sequence>
<dbReference type="InterPro" id="IPR036397">
    <property type="entry name" value="RNaseH_sf"/>
</dbReference>
<keyword evidence="2" id="KW-1185">Reference proteome</keyword>
<dbReference type="InterPro" id="IPR002156">
    <property type="entry name" value="RNaseH_domain"/>
</dbReference>
<evidence type="ECO:0000313" key="2">
    <source>
        <dbReference type="Proteomes" id="UP000813463"/>
    </source>
</evidence>
<dbReference type="PANTHER" id="PTHR47074">
    <property type="entry name" value="BNAC02G40300D PROTEIN"/>
    <property type="match status" value="1"/>
</dbReference>
<organism evidence="2 3">
    <name type="scientific">Spinacia oleracea</name>
    <name type="common">Spinach</name>
    <dbReference type="NCBI Taxonomy" id="3562"/>
    <lineage>
        <taxon>Eukaryota</taxon>
        <taxon>Viridiplantae</taxon>
        <taxon>Streptophyta</taxon>
        <taxon>Embryophyta</taxon>
        <taxon>Tracheophyta</taxon>
        <taxon>Spermatophyta</taxon>
        <taxon>Magnoliopsida</taxon>
        <taxon>eudicotyledons</taxon>
        <taxon>Gunneridae</taxon>
        <taxon>Pentapetalae</taxon>
        <taxon>Caryophyllales</taxon>
        <taxon>Chenopodiaceae</taxon>
        <taxon>Chenopodioideae</taxon>
        <taxon>Anserineae</taxon>
        <taxon>Spinacia</taxon>
    </lineage>
</organism>
<evidence type="ECO:0000259" key="1">
    <source>
        <dbReference type="Pfam" id="PF13456"/>
    </source>
</evidence>